<dbReference type="EMBL" id="JAOTIF010000001">
    <property type="protein sequence ID" value="MCU7547545.1"/>
    <property type="molecule type" value="Genomic_DNA"/>
</dbReference>
<proteinExistence type="predicted"/>
<reference evidence="2" key="1">
    <citation type="submission" date="2022-09" db="EMBL/GenBank/DDBJ databases">
        <authorList>
            <person name="Yuan C."/>
            <person name="Ke Z."/>
        </authorList>
    </citation>
    <scope>NUCLEOTIDE SEQUENCE</scope>
    <source>
        <strain evidence="2">LB-8</strain>
    </source>
</reference>
<name>A0A9X2XS11_9BACT</name>
<dbReference type="Proteomes" id="UP001155483">
    <property type="component" value="Unassembled WGS sequence"/>
</dbReference>
<dbReference type="Pfam" id="PF13648">
    <property type="entry name" value="Lipocalin_4"/>
    <property type="match status" value="1"/>
</dbReference>
<gene>
    <name evidence="2" type="ORF">OCK74_00390</name>
</gene>
<dbReference type="RefSeq" id="WP_279294992.1">
    <property type="nucleotide sequence ID" value="NZ_JAOTIF010000001.1"/>
</dbReference>
<protein>
    <submittedName>
        <fullName evidence="2">Lipocalin family protein</fullName>
    </submittedName>
</protein>
<sequence length="126" mass="14419">MVYKLILLTVLLCSCKLRSVHHTSQPAQLVGKWKMTQYYADIGDGKGNWQEADQQRTIEFRKDGVFIDSEHKNAGRYVLLDSTNIKVVPEDTTKAYNVKIIELNDTSLVLRPNCIEGCGEKYIRIK</sequence>
<evidence type="ECO:0000259" key="1">
    <source>
        <dbReference type="Pfam" id="PF13648"/>
    </source>
</evidence>
<dbReference type="PROSITE" id="PS51257">
    <property type="entry name" value="PROKAR_LIPOPROTEIN"/>
    <property type="match status" value="1"/>
</dbReference>
<evidence type="ECO:0000313" key="3">
    <source>
        <dbReference type="Proteomes" id="UP001155483"/>
    </source>
</evidence>
<dbReference type="InterPro" id="IPR024311">
    <property type="entry name" value="Lipocalin-like"/>
</dbReference>
<reference evidence="2" key="2">
    <citation type="submission" date="2023-04" db="EMBL/GenBank/DDBJ databases">
        <title>Paracnuella aquatica gen. nov., sp. nov., a member of the family Chitinophagaceae isolated from a hot spring.</title>
        <authorList>
            <person name="Wang C."/>
        </authorList>
    </citation>
    <scope>NUCLEOTIDE SEQUENCE</scope>
    <source>
        <strain evidence="2">LB-8</strain>
    </source>
</reference>
<organism evidence="2 3">
    <name type="scientific">Paraflavisolibacter caeni</name>
    <dbReference type="NCBI Taxonomy" id="2982496"/>
    <lineage>
        <taxon>Bacteria</taxon>
        <taxon>Pseudomonadati</taxon>
        <taxon>Bacteroidota</taxon>
        <taxon>Chitinophagia</taxon>
        <taxon>Chitinophagales</taxon>
        <taxon>Chitinophagaceae</taxon>
        <taxon>Paraflavisolibacter</taxon>
    </lineage>
</organism>
<feature type="domain" description="Lipocalin-like" evidence="1">
    <location>
        <begin position="29"/>
        <end position="110"/>
    </location>
</feature>
<dbReference type="AlphaFoldDB" id="A0A9X2XS11"/>
<keyword evidence="3" id="KW-1185">Reference proteome</keyword>
<comment type="caution">
    <text evidence="2">The sequence shown here is derived from an EMBL/GenBank/DDBJ whole genome shotgun (WGS) entry which is preliminary data.</text>
</comment>
<accession>A0A9X2XS11</accession>
<evidence type="ECO:0000313" key="2">
    <source>
        <dbReference type="EMBL" id="MCU7547545.1"/>
    </source>
</evidence>